<feature type="transmembrane region" description="Helical" evidence="6">
    <location>
        <begin position="112"/>
        <end position="131"/>
    </location>
</feature>
<dbReference type="PANTHER" id="PTHR30250">
    <property type="entry name" value="PST FAMILY PREDICTED COLANIC ACID TRANSPORTER"/>
    <property type="match status" value="1"/>
</dbReference>
<reference evidence="7 8" key="1">
    <citation type="journal article" date="2012" name="Microbes Environ.">
        <title>Complete genome sequence of Bradyrhizobium sp. S23321: insights into symbiosis evolution in soil oligotrophs.</title>
        <authorList>
            <person name="Okubo T."/>
            <person name="Tsukui T."/>
            <person name="Maita H."/>
            <person name="Okamoto S."/>
            <person name="Oshima K."/>
            <person name="Fujisawa T."/>
            <person name="Saito A."/>
            <person name="Futamata H."/>
            <person name="Hattori R."/>
            <person name="Shimomura Y."/>
            <person name="Haruta S."/>
            <person name="Morimoto S."/>
            <person name="Wang Y."/>
            <person name="Sakai Y."/>
            <person name="Hattori M."/>
            <person name="Aizawa S."/>
            <person name="Nagashima K.V.P."/>
            <person name="Masuda S."/>
            <person name="Hattori T."/>
            <person name="Yamashita A."/>
            <person name="Bao Z."/>
            <person name="Hayatsu M."/>
            <person name="Kajiya-Kanegae H."/>
            <person name="Yoshinaga I."/>
            <person name="Sakamoto K."/>
            <person name="Toyota K."/>
            <person name="Nakao M."/>
            <person name="Kohara M."/>
            <person name="Anda M."/>
            <person name="Niwa R."/>
            <person name="Jung-Hwan P."/>
            <person name="Sameshima-Saito R."/>
            <person name="Tokuda S."/>
            <person name="Yamamoto S."/>
            <person name="Yamamoto S."/>
            <person name="Yokoyama T."/>
            <person name="Akutsu T."/>
            <person name="Nakamura Y."/>
            <person name="Nakahira-Yanaka Y."/>
            <person name="Takada Hoshino Y."/>
            <person name="Hirakawa H."/>
            <person name="Mitsui H."/>
            <person name="Terasawa K."/>
            <person name="Itakura M."/>
            <person name="Sato S."/>
            <person name="Ikeda-Ohtsubo W."/>
            <person name="Sakakura N."/>
            <person name="Kaminuma E."/>
            <person name="Minamisawa K."/>
        </authorList>
    </citation>
    <scope>NUCLEOTIDE SEQUENCE [LARGE SCALE GENOMIC DNA]</scope>
    <source>
        <strain evidence="7 8">S23321</strain>
    </source>
</reference>
<feature type="transmembrane region" description="Helical" evidence="6">
    <location>
        <begin position="423"/>
        <end position="445"/>
    </location>
</feature>
<evidence type="ECO:0000256" key="2">
    <source>
        <dbReference type="ARBA" id="ARBA00022475"/>
    </source>
</evidence>
<dbReference type="InterPro" id="IPR050833">
    <property type="entry name" value="Poly_Biosynth_Transport"/>
</dbReference>
<feature type="transmembrane region" description="Helical" evidence="6">
    <location>
        <begin position="451"/>
        <end position="472"/>
    </location>
</feature>
<protein>
    <submittedName>
        <fullName evidence="7">Uncharacterized protein</fullName>
    </submittedName>
</protein>
<feature type="transmembrane region" description="Helical" evidence="6">
    <location>
        <begin position="169"/>
        <end position="188"/>
    </location>
</feature>
<evidence type="ECO:0000256" key="3">
    <source>
        <dbReference type="ARBA" id="ARBA00022692"/>
    </source>
</evidence>
<organism evidence="7 8">
    <name type="scientific">Bradyrhizobium cosmicum</name>
    <dbReference type="NCBI Taxonomy" id="1404864"/>
    <lineage>
        <taxon>Bacteria</taxon>
        <taxon>Pseudomonadati</taxon>
        <taxon>Pseudomonadota</taxon>
        <taxon>Alphaproteobacteria</taxon>
        <taxon>Hyphomicrobiales</taxon>
        <taxon>Nitrobacteraceae</taxon>
        <taxon>Bradyrhizobium</taxon>
    </lineage>
</organism>
<dbReference type="GO" id="GO:0005886">
    <property type="term" value="C:plasma membrane"/>
    <property type="evidence" value="ECO:0007669"/>
    <property type="project" value="UniProtKB-SubCell"/>
</dbReference>
<evidence type="ECO:0000313" key="8">
    <source>
        <dbReference type="Proteomes" id="UP000007886"/>
    </source>
</evidence>
<gene>
    <name evidence="7" type="ORF">S23_22600</name>
</gene>
<keyword evidence="8" id="KW-1185">Reference proteome</keyword>
<feature type="transmembrane region" description="Helical" evidence="6">
    <location>
        <begin position="70"/>
        <end position="92"/>
    </location>
</feature>
<feature type="transmembrane region" description="Helical" evidence="6">
    <location>
        <begin position="361"/>
        <end position="381"/>
    </location>
</feature>
<keyword evidence="4 6" id="KW-1133">Transmembrane helix</keyword>
<name>A0AAI8QBD2_9BRAD</name>
<feature type="transmembrane region" description="Helical" evidence="6">
    <location>
        <begin position="295"/>
        <end position="314"/>
    </location>
</feature>
<dbReference type="EMBL" id="AP012279">
    <property type="protein sequence ID" value="BAL75473.1"/>
    <property type="molecule type" value="Genomic_DNA"/>
</dbReference>
<evidence type="ECO:0000256" key="4">
    <source>
        <dbReference type="ARBA" id="ARBA00022989"/>
    </source>
</evidence>
<keyword evidence="5 6" id="KW-0472">Membrane</keyword>
<evidence type="ECO:0000256" key="6">
    <source>
        <dbReference type="SAM" id="Phobius"/>
    </source>
</evidence>
<proteinExistence type="predicted"/>
<keyword evidence="3 6" id="KW-0812">Transmembrane</keyword>
<dbReference type="Proteomes" id="UP000007886">
    <property type="component" value="Chromosome"/>
</dbReference>
<evidence type="ECO:0000256" key="1">
    <source>
        <dbReference type="ARBA" id="ARBA00004651"/>
    </source>
</evidence>
<feature type="transmembrane region" description="Helical" evidence="6">
    <location>
        <begin position="326"/>
        <end position="349"/>
    </location>
</feature>
<dbReference type="AlphaFoldDB" id="A0AAI8QBD2"/>
<dbReference type="KEGG" id="brs:S23_22600"/>
<keyword evidence="2" id="KW-1003">Cell membrane</keyword>
<accession>A0AAI8QBD2</accession>
<evidence type="ECO:0000313" key="7">
    <source>
        <dbReference type="EMBL" id="BAL75473.1"/>
    </source>
</evidence>
<comment type="subcellular location">
    <subcellularLocation>
        <location evidence="1">Cell membrane</location>
        <topology evidence="1">Multi-pass membrane protein</topology>
    </subcellularLocation>
</comment>
<feature type="transmembrane region" description="Helical" evidence="6">
    <location>
        <begin position="387"/>
        <end position="411"/>
    </location>
</feature>
<evidence type="ECO:0000256" key="5">
    <source>
        <dbReference type="ARBA" id="ARBA00023136"/>
    </source>
</evidence>
<dbReference type="RefSeq" id="WP_015684802.1">
    <property type="nucleotide sequence ID" value="NC_017082.1"/>
</dbReference>
<sequence length="487" mass="52563">MIVLLALTQQIVLIPFFLRYLGHETLSAWLTIFAAGSLVQAADPGLHAWSLNRFLSFKSRGDCDRRTRSYFAGILLLFIGVVAGLVCLIGILLMLVNPADVLGFRNEPKFDLAFAIVTLGLATTLPVNLASSLFRARGLYGRVVAVQAWGTGFGQIAQVIAVFLTGDLLMMALAFVLGQVGVSAFILFSDLKLHFPFLSRYPRRVSWAWTKAQFAGAFPFGIMNFAEVGMSYLSVLLVGALVSDRAAIAQWVLTRTVSNFLRGLCYQFSLPIAAELGHDHAVGARDSLRALYAKGLFVVTFTVSLITGGLLSFWREFFELWTTGNIPYDATLAIVLIGGTCLVTPATFAMSYASYSNRGTLLLWTKSLQIAIFFGLALFLIPALGPLGAAISLTSGDILAQLGILFSVLLVQTLKSPLRHAALLFGMMLAVVGAGLAMGAAARYIVPGTGFVRLVLQCCIWLAGIALIASPLTSRALRNRLIQSIPH</sequence>
<dbReference type="PANTHER" id="PTHR30250:SF11">
    <property type="entry name" value="O-ANTIGEN TRANSPORTER-RELATED"/>
    <property type="match status" value="1"/>
</dbReference>